<keyword evidence="5" id="KW-1185">Reference proteome</keyword>
<protein>
    <submittedName>
        <fullName evidence="4">DUF2891 family protein</fullName>
    </submittedName>
</protein>
<dbReference type="SUPFAM" id="SSF51120">
    <property type="entry name" value="beta-Roll"/>
    <property type="match status" value="4"/>
</dbReference>
<evidence type="ECO:0000313" key="5">
    <source>
        <dbReference type="Proteomes" id="UP000286997"/>
    </source>
</evidence>
<evidence type="ECO:0000256" key="1">
    <source>
        <dbReference type="ARBA" id="ARBA00004613"/>
    </source>
</evidence>
<comment type="subcellular location">
    <subcellularLocation>
        <location evidence="1">Secreted</location>
    </subcellularLocation>
</comment>
<dbReference type="PRINTS" id="PR00313">
    <property type="entry name" value="CABNDNGRPT"/>
</dbReference>
<dbReference type="InterPro" id="IPR050557">
    <property type="entry name" value="RTX_toxin/Mannuronan_C5-epim"/>
</dbReference>
<organism evidence="4 5">
    <name type="scientific">Methylobacterium oryzihabitans</name>
    <dbReference type="NCBI Taxonomy" id="2499852"/>
    <lineage>
        <taxon>Bacteria</taxon>
        <taxon>Pseudomonadati</taxon>
        <taxon>Pseudomonadota</taxon>
        <taxon>Alphaproteobacteria</taxon>
        <taxon>Hyphomicrobiales</taxon>
        <taxon>Methylobacteriaceae</taxon>
        <taxon>Methylobacterium</taxon>
    </lineage>
</organism>
<accession>A0A437NYG3</accession>
<dbReference type="OrthoDB" id="8403141at2"/>
<evidence type="ECO:0000313" key="4">
    <source>
        <dbReference type="EMBL" id="RVU15062.1"/>
    </source>
</evidence>
<comment type="caution">
    <text evidence="4">The sequence shown here is derived from an EMBL/GenBank/DDBJ whole genome shotgun (WGS) entry which is preliminary data.</text>
</comment>
<dbReference type="AlphaFoldDB" id="A0A437NYG3"/>
<dbReference type="Pfam" id="PF11199">
    <property type="entry name" value="DUF2891"/>
    <property type="match status" value="1"/>
</dbReference>
<dbReference type="Proteomes" id="UP000286997">
    <property type="component" value="Unassembled WGS sequence"/>
</dbReference>
<dbReference type="GO" id="GO:0005576">
    <property type="term" value="C:extracellular region"/>
    <property type="evidence" value="ECO:0007669"/>
    <property type="project" value="UniProtKB-SubCell"/>
</dbReference>
<feature type="region of interest" description="Disordered" evidence="3">
    <location>
        <begin position="632"/>
        <end position="655"/>
    </location>
</feature>
<evidence type="ECO:0000256" key="2">
    <source>
        <dbReference type="ARBA" id="ARBA00022525"/>
    </source>
</evidence>
<sequence>MVRHRLESRLRSMRRAAAGGASCRHVKIENPAFIRRPTIRSFSSKIWISRIAERRTQPNYSEGQSRMAAISFDPKEFYLDGYVDAEAVAQNAHYAGLYVGVKSNPYESGPVFSGSFDWHSSVHSNLAVISGFEAAGDEAGLAAYVERTFTPDAVQGEITRFQNDPYGWAWLLQLDRKLKDHGFDNLDPAATVFASALLTKAQELAPNSSDYGQHSDARWFLANLYTWGKSNNRPDISNRAKDIFLENEDAQPVNAYTSIDFGANTNNFWSNLGLSAYSHVAMGVTDTAKFETTYDRMLTSASDGSLDELIAKTTADVASGRVGFSHFPGLLLTAAYGYWALFQETGVITFGRAYDRIVDFAETYAAELGADIGSGHWLPSFATFASALPMTMQAHMVNAVTANGTDGGDFYVGDVTNDTLNGGKGDDYLIGGANDDTLSGGEGDDVLFGDAGTAPPIGIGMGISVQTLAQGSGNTSAATALDLTDRFSLDNDPNIADSTVNPHTTVNATGDGNNAYYKIHVSGGTKIVVDIDGADKGSSDATSVLSSLILFDPLGNLLAFGGYGANDPGSTGTYDAALSFEVPIDGEYMIGVGSLVGGIPAGGTYTLNVSVQGRDAAAVRQYDGEAGNDLLNGGPGDDTLHGGGGEDVLDGGADDDLLFGEAGNDRLIGGAGNDHARSGIGSDTMFGGEGKDRLDGEGGNDLVKGDTGDDELYGGDDDDSVLGGLGDDFGSGGRGNDTVLGGVGNDLLFGDDDDDRVDGNEGDDRVYGGTGTDTVFGSAGNDRLFGEAGDDTLDGGAGADLLSGGDGLNTASYASALTGLTAELGNAAANTGDAAGDRYSRISGLIGSDQEDSLSGSAAADTVRGGAGNDTLSGLAGADQLFGEDGDDLLLGGAKSDVLDGGVGSDRLIGGAGYDRLTGGAGADTFVLIVGDGGTSVDTLTDFTSGVDKLEVRLSGVIDSASAAGVTLTSGAMMRGNTPSPGLFYSTSNGSLWWKPGGPTGGDTLLAMLSGNPTLTANDLVVV</sequence>
<reference evidence="4 5" key="1">
    <citation type="submission" date="2019-01" db="EMBL/GenBank/DDBJ databases">
        <authorList>
            <person name="Chen W.-M."/>
        </authorList>
    </citation>
    <scope>NUCLEOTIDE SEQUENCE [LARGE SCALE GENOMIC DNA]</scope>
    <source>
        <strain evidence="4 5">TER-1</strain>
    </source>
</reference>
<feature type="compositionally biased region" description="Acidic residues" evidence="3">
    <location>
        <begin position="708"/>
        <end position="720"/>
    </location>
</feature>
<proteinExistence type="predicted"/>
<name>A0A437NYG3_9HYPH</name>
<dbReference type="GO" id="GO:0005509">
    <property type="term" value="F:calcium ion binding"/>
    <property type="evidence" value="ECO:0007669"/>
    <property type="project" value="InterPro"/>
</dbReference>
<dbReference type="InterPro" id="IPR001343">
    <property type="entry name" value="Hemolysn_Ca-bd"/>
</dbReference>
<feature type="region of interest" description="Disordered" evidence="3">
    <location>
        <begin position="670"/>
        <end position="728"/>
    </location>
</feature>
<dbReference type="PROSITE" id="PS00330">
    <property type="entry name" value="HEMOLYSIN_CALCIUM"/>
    <property type="match status" value="7"/>
</dbReference>
<dbReference type="PANTHER" id="PTHR38340:SF1">
    <property type="entry name" value="S-LAYER PROTEIN"/>
    <property type="match status" value="1"/>
</dbReference>
<dbReference type="InterPro" id="IPR011049">
    <property type="entry name" value="Serralysin-like_metalloprot_C"/>
</dbReference>
<dbReference type="EMBL" id="SACP01000024">
    <property type="protein sequence ID" value="RVU15062.1"/>
    <property type="molecule type" value="Genomic_DNA"/>
</dbReference>
<dbReference type="Gene3D" id="2.150.10.10">
    <property type="entry name" value="Serralysin-like metalloprotease, C-terminal"/>
    <property type="match status" value="6"/>
</dbReference>
<feature type="compositionally biased region" description="Gly residues" evidence="3">
    <location>
        <begin position="633"/>
        <end position="646"/>
    </location>
</feature>
<dbReference type="InterPro" id="IPR018511">
    <property type="entry name" value="Hemolysin-typ_Ca-bd_CS"/>
</dbReference>
<dbReference type="Pfam" id="PF00353">
    <property type="entry name" value="HemolysinCabind"/>
    <property type="match status" value="8"/>
</dbReference>
<gene>
    <name evidence="4" type="ORF">EOE48_20900</name>
</gene>
<keyword evidence="2" id="KW-0964">Secreted</keyword>
<dbReference type="InterPro" id="IPR021365">
    <property type="entry name" value="DUF2891"/>
</dbReference>
<evidence type="ECO:0000256" key="3">
    <source>
        <dbReference type="SAM" id="MobiDB-lite"/>
    </source>
</evidence>
<dbReference type="PANTHER" id="PTHR38340">
    <property type="entry name" value="S-LAYER PROTEIN"/>
    <property type="match status" value="1"/>
</dbReference>